<organism evidence="1 2">
    <name type="scientific">Bowmanella denitrificans</name>
    <dbReference type="NCBI Taxonomy" id="366582"/>
    <lineage>
        <taxon>Bacteria</taxon>
        <taxon>Pseudomonadati</taxon>
        <taxon>Pseudomonadota</taxon>
        <taxon>Gammaproteobacteria</taxon>
        <taxon>Alteromonadales</taxon>
        <taxon>Alteromonadaceae</taxon>
        <taxon>Bowmanella</taxon>
    </lineage>
</organism>
<keyword evidence="2" id="KW-1185">Reference proteome</keyword>
<evidence type="ECO:0000313" key="2">
    <source>
        <dbReference type="Proteomes" id="UP001501757"/>
    </source>
</evidence>
<reference evidence="1 2" key="1">
    <citation type="journal article" date="2019" name="Int. J. Syst. Evol. Microbiol.">
        <title>The Global Catalogue of Microorganisms (GCM) 10K type strain sequencing project: providing services to taxonomists for standard genome sequencing and annotation.</title>
        <authorList>
            <consortium name="The Broad Institute Genomics Platform"/>
            <consortium name="The Broad Institute Genome Sequencing Center for Infectious Disease"/>
            <person name="Wu L."/>
            <person name="Ma J."/>
        </authorList>
    </citation>
    <scope>NUCLEOTIDE SEQUENCE [LARGE SCALE GENOMIC DNA]</scope>
    <source>
        <strain evidence="1 2">JCM 13378</strain>
    </source>
</reference>
<accession>A0ABN0X2V6</accession>
<comment type="caution">
    <text evidence="1">The sequence shown here is derived from an EMBL/GenBank/DDBJ whole genome shotgun (WGS) entry which is preliminary data.</text>
</comment>
<name>A0ABN0X2V6_9ALTE</name>
<protein>
    <submittedName>
        <fullName evidence="1">Uncharacterized protein</fullName>
    </submittedName>
</protein>
<gene>
    <name evidence="1" type="ORF">GCM10009092_17580</name>
</gene>
<sequence>MSNYGHAARIGKCFYVCKFCLYLLRKNEISGDFIFDIMRYITAIISSNVSGRDPWVVLGTYKNIFGVFNIINNFVWLCQKMYIAFTV</sequence>
<dbReference type="Proteomes" id="UP001501757">
    <property type="component" value="Unassembled WGS sequence"/>
</dbReference>
<proteinExistence type="predicted"/>
<dbReference type="EMBL" id="BAAAEI010000007">
    <property type="protein sequence ID" value="GAA0353695.1"/>
    <property type="molecule type" value="Genomic_DNA"/>
</dbReference>
<evidence type="ECO:0000313" key="1">
    <source>
        <dbReference type="EMBL" id="GAA0353695.1"/>
    </source>
</evidence>